<dbReference type="RefSeq" id="WP_090706233.1">
    <property type="nucleotide sequence ID" value="NZ_FNHH01000027.1"/>
</dbReference>
<dbReference type="Pfam" id="PF02348">
    <property type="entry name" value="CTP_transf_3"/>
    <property type="match status" value="1"/>
</dbReference>
<evidence type="ECO:0000313" key="2">
    <source>
        <dbReference type="Proteomes" id="UP000199226"/>
    </source>
</evidence>
<name>A0A1G9WTS9_9SPHI</name>
<sequence length="238" mass="26855">MNILITICGRGGSKGIPGKNVKLIGGKPLITYTIDIANKFAAIHKAKIALSTDDAQIKLTAEKLGLFTEYTRPDILASDVAGKIDTIADILKYEEQCNSLIYDFILDLDITSPMRTLSNLEQSFEILRQNEQAQTLFSVNPAARNPYFNMVEEGSNGFYTLVKKAANGSVMSRQAAPKVYELNASFYWYRRSFFYTGAKSPITDRSLIYEMDHLCFDLDHMNDFEYLEFLLLNNKVVL</sequence>
<proteinExistence type="predicted"/>
<accession>A0A1G9WTS9</accession>
<gene>
    <name evidence="1" type="ORF">SAMN05421813_1279</name>
</gene>
<dbReference type="PANTHER" id="PTHR21485:SF6">
    <property type="entry name" value="N-ACYLNEURAMINATE CYTIDYLYLTRANSFERASE-RELATED"/>
    <property type="match status" value="1"/>
</dbReference>
<dbReference type="STRING" id="990371.SAMN05421813_1279"/>
<dbReference type="OrthoDB" id="9805604at2"/>
<dbReference type="AlphaFoldDB" id="A0A1G9WTS9"/>
<dbReference type="Proteomes" id="UP000199226">
    <property type="component" value="Unassembled WGS sequence"/>
</dbReference>
<dbReference type="EMBL" id="FNHH01000027">
    <property type="protein sequence ID" value="SDM87898.1"/>
    <property type="molecule type" value="Genomic_DNA"/>
</dbReference>
<dbReference type="GO" id="GO:0008781">
    <property type="term" value="F:N-acylneuraminate cytidylyltransferase activity"/>
    <property type="evidence" value="ECO:0007669"/>
    <property type="project" value="TreeGrafter"/>
</dbReference>
<organism evidence="1 2">
    <name type="scientific">Daejeonella rubra</name>
    <dbReference type="NCBI Taxonomy" id="990371"/>
    <lineage>
        <taxon>Bacteria</taxon>
        <taxon>Pseudomonadati</taxon>
        <taxon>Bacteroidota</taxon>
        <taxon>Sphingobacteriia</taxon>
        <taxon>Sphingobacteriales</taxon>
        <taxon>Sphingobacteriaceae</taxon>
        <taxon>Daejeonella</taxon>
    </lineage>
</organism>
<dbReference type="InterPro" id="IPR029044">
    <property type="entry name" value="Nucleotide-diphossugar_trans"/>
</dbReference>
<evidence type="ECO:0000313" key="1">
    <source>
        <dbReference type="EMBL" id="SDM87898.1"/>
    </source>
</evidence>
<dbReference type="Gene3D" id="3.90.550.10">
    <property type="entry name" value="Spore Coat Polysaccharide Biosynthesis Protein SpsA, Chain A"/>
    <property type="match status" value="1"/>
</dbReference>
<reference evidence="2" key="1">
    <citation type="submission" date="2016-10" db="EMBL/GenBank/DDBJ databases">
        <authorList>
            <person name="Varghese N."/>
            <person name="Submissions S."/>
        </authorList>
    </citation>
    <scope>NUCLEOTIDE SEQUENCE [LARGE SCALE GENOMIC DNA]</scope>
    <source>
        <strain evidence="2">DSM 24536</strain>
    </source>
</reference>
<dbReference type="PANTHER" id="PTHR21485">
    <property type="entry name" value="HAD SUPERFAMILY MEMBERS CMAS AND KDSC"/>
    <property type="match status" value="1"/>
</dbReference>
<dbReference type="SUPFAM" id="SSF53448">
    <property type="entry name" value="Nucleotide-diphospho-sugar transferases"/>
    <property type="match status" value="1"/>
</dbReference>
<keyword evidence="1" id="KW-0808">Transferase</keyword>
<protein>
    <submittedName>
        <fullName evidence="1">N-acylneuraminate cytidylyltransferase</fullName>
    </submittedName>
</protein>
<dbReference type="CDD" id="cd02513">
    <property type="entry name" value="CMP-NeuAc_Synthase"/>
    <property type="match status" value="1"/>
</dbReference>
<keyword evidence="2" id="KW-1185">Reference proteome</keyword>
<dbReference type="InterPro" id="IPR050793">
    <property type="entry name" value="CMP-NeuNAc_synthase"/>
</dbReference>
<keyword evidence="1" id="KW-0548">Nucleotidyltransferase</keyword>
<dbReference type="InterPro" id="IPR003329">
    <property type="entry name" value="Cytidylyl_trans"/>
</dbReference>